<organism evidence="1 2">
    <name type="scientific">Cryptosporangium phraense</name>
    <dbReference type="NCBI Taxonomy" id="2593070"/>
    <lineage>
        <taxon>Bacteria</taxon>
        <taxon>Bacillati</taxon>
        <taxon>Actinomycetota</taxon>
        <taxon>Actinomycetes</taxon>
        <taxon>Cryptosporangiales</taxon>
        <taxon>Cryptosporangiaceae</taxon>
        <taxon>Cryptosporangium</taxon>
    </lineage>
</organism>
<proteinExistence type="predicted"/>
<protein>
    <submittedName>
        <fullName evidence="1">Uncharacterized protein</fullName>
    </submittedName>
</protein>
<dbReference type="InParanoid" id="A0A545AFA8"/>
<dbReference type="AlphaFoldDB" id="A0A545AFA8"/>
<dbReference type="EMBL" id="VIRS01000050">
    <property type="protein sequence ID" value="TQS39999.1"/>
    <property type="molecule type" value="Genomic_DNA"/>
</dbReference>
<name>A0A545AFA8_9ACTN</name>
<comment type="caution">
    <text evidence="1">The sequence shown here is derived from an EMBL/GenBank/DDBJ whole genome shotgun (WGS) entry which is preliminary data.</text>
</comment>
<dbReference type="OrthoDB" id="3378006at2"/>
<evidence type="ECO:0000313" key="1">
    <source>
        <dbReference type="EMBL" id="TQS39999.1"/>
    </source>
</evidence>
<evidence type="ECO:0000313" key="2">
    <source>
        <dbReference type="Proteomes" id="UP000317982"/>
    </source>
</evidence>
<reference evidence="1 2" key="1">
    <citation type="submission" date="2019-07" db="EMBL/GenBank/DDBJ databases">
        <title>Cryptosporangium phraense sp. nov., isolated from plant litter.</title>
        <authorList>
            <person name="Suriyachadkun C."/>
        </authorList>
    </citation>
    <scope>NUCLEOTIDE SEQUENCE [LARGE SCALE GENOMIC DNA]</scope>
    <source>
        <strain evidence="1 2">A-T 5661</strain>
    </source>
</reference>
<keyword evidence="2" id="KW-1185">Reference proteome</keyword>
<accession>A0A545AFA8</accession>
<dbReference type="RefSeq" id="WP_142709625.1">
    <property type="nucleotide sequence ID" value="NZ_VIRS01000050.1"/>
</dbReference>
<gene>
    <name evidence="1" type="ORF">FL583_37265</name>
</gene>
<dbReference type="Proteomes" id="UP000317982">
    <property type="component" value="Unassembled WGS sequence"/>
</dbReference>
<sequence>MTPSSPYGPASFAEVYPDVVAAGSLATALGRAAADAGLDLGEIQAADPMVVLEWAEVRSVTPEGRPLWVRTTPFERVFGIDGRSHDGQRLRGGTSDLTEVARAAAAWRSGATFEEIRRAAAFLLP</sequence>